<comment type="caution">
    <text evidence="3">The sequence shown here is derived from an EMBL/GenBank/DDBJ whole genome shotgun (WGS) entry which is preliminary data.</text>
</comment>
<dbReference type="GO" id="GO:0030288">
    <property type="term" value="C:outer membrane-bounded periplasmic space"/>
    <property type="evidence" value="ECO:0007669"/>
    <property type="project" value="TreeGrafter"/>
</dbReference>
<accession>A0A2N3LEZ2</accession>
<dbReference type="InterPro" id="IPR014225">
    <property type="entry name" value="Spore_II_D_firmicutes"/>
</dbReference>
<keyword evidence="1" id="KW-1133">Transmembrane helix</keyword>
<name>A0A2N3LEZ2_9BACI</name>
<dbReference type="PANTHER" id="PTHR30032:SF4">
    <property type="entry name" value="AMIDASE ENHANCER"/>
    <property type="match status" value="1"/>
</dbReference>
<organism evidence="3 4">
    <name type="scientific">Heyndrickxia camelliae</name>
    <dbReference type="NCBI Taxonomy" id="1707093"/>
    <lineage>
        <taxon>Bacteria</taxon>
        <taxon>Bacillati</taxon>
        <taxon>Bacillota</taxon>
        <taxon>Bacilli</taxon>
        <taxon>Bacillales</taxon>
        <taxon>Bacillaceae</taxon>
        <taxon>Heyndrickxia</taxon>
    </lineage>
</organism>
<dbReference type="Proteomes" id="UP000233440">
    <property type="component" value="Unassembled WGS sequence"/>
</dbReference>
<protein>
    <submittedName>
        <fullName evidence="3">Stage II sporulation protein D</fullName>
    </submittedName>
</protein>
<dbReference type="NCBIfam" id="TIGR02870">
    <property type="entry name" value="spore_II_D"/>
    <property type="match status" value="1"/>
</dbReference>
<reference evidence="3 4" key="1">
    <citation type="submission" date="2017-11" db="EMBL/GenBank/DDBJ databases">
        <title>Bacillus camelliae sp. nov., isolated from pu'er tea.</title>
        <authorList>
            <person name="Niu L."/>
        </authorList>
    </citation>
    <scope>NUCLEOTIDE SEQUENCE [LARGE SCALE GENOMIC DNA]</scope>
    <source>
        <strain evidence="3 4">7578-1</strain>
    </source>
</reference>
<dbReference type="NCBIfam" id="TIGR02669">
    <property type="entry name" value="SpoIID_LytB"/>
    <property type="match status" value="1"/>
</dbReference>
<dbReference type="EMBL" id="PIQO01000021">
    <property type="protein sequence ID" value="PKR83198.1"/>
    <property type="molecule type" value="Genomic_DNA"/>
</dbReference>
<dbReference type="OrthoDB" id="9794671at2"/>
<gene>
    <name evidence="3" type="primary">spoIID</name>
    <name evidence="3" type="ORF">CWO92_20350</name>
</gene>
<dbReference type="AlphaFoldDB" id="A0A2N3LEZ2"/>
<dbReference type="InterPro" id="IPR051922">
    <property type="entry name" value="Bact_Sporulation_Assoc"/>
</dbReference>
<evidence type="ECO:0000256" key="1">
    <source>
        <dbReference type="SAM" id="Phobius"/>
    </source>
</evidence>
<evidence type="ECO:0000259" key="2">
    <source>
        <dbReference type="Pfam" id="PF08486"/>
    </source>
</evidence>
<dbReference type="GO" id="GO:0030435">
    <property type="term" value="P:sporulation resulting in formation of a cellular spore"/>
    <property type="evidence" value="ECO:0007669"/>
    <property type="project" value="InterPro"/>
</dbReference>
<evidence type="ECO:0000313" key="3">
    <source>
        <dbReference type="EMBL" id="PKR83198.1"/>
    </source>
</evidence>
<keyword evidence="4" id="KW-1185">Reference proteome</keyword>
<dbReference type="Pfam" id="PF08486">
    <property type="entry name" value="SpoIID"/>
    <property type="match status" value="1"/>
</dbReference>
<feature type="domain" description="Sporulation stage II protein D amidase enhancer LytB N-terminal" evidence="2">
    <location>
        <begin position="57"/>
        <end position="163"/>
    </location>
</feature>
<dbReference type="RefSeq" id="WP_101356047.1">
    <property type="nucleotide sequence ID" value="NZ_PIQO01000021.1"/>
</dbReference>
<dbReference type="PANTHER" id="PTHR30032">
    <property type="entry name" value="N-ACETYLMURAMOYL-L-ALANINE AMIDASE-RELATED"/>
    <property type="match status" value="1"/>
</dbReference>
<sequence>MKQIKPVLLIISLVIAVSFLVPTLLVLPFSSEKVSGKLDEKLQKPKTSEPAIEVAVYRTKTKQIEKPNLEDYVVGVVASEMPATFEKEALKAQALTARTYIVKQLMYGGNGSVPKGALVEDTTNFQVYQNMDDLKKEWKDKYNQNVKKIREAVKATAGQILTFNGSPITAAFFSTSNGYTENSEDYWDQPVPYLKSVKSPWDKLSPKYSFKEEIPVSTFESKLGVQLTDSKNIGTITSRTHGKRVGTVVIAGKQFTGREIRDKLELRSADFSWVRKGNLIIVTTKGYGHGIGMSQYGANEMAKKGKNYQDIVKYYYQGVQISSTNKFLNKATAKK</sequence>
<keyword evidence="1" id="KW-0812">Transmembrane</keyword>
<keyword evidence="1" id="KW-0472">Membrane</keyword>
<evidence type="ECO:0000313" key="4">
    <source>
        <dbReference type="Proteomes" id="UP000233440"/>
    </source>
</evidence>
<feature type="transmembrane region" description="Helical" evidence="1">
    <location>
        <begin position="7"/>
        <end position="29"/>
    </location>
</feature>
<dbReference type="InterPro" id="IPR013693">
    <property type="entry name" value="SpoIID/LytB_N"/>
</dbReference>
<dbReference type="InterPro" id="IPR013486">
    <property type="entry name" value="SpoIID/LytB"/>
</dbReference>
<proteinExistence type="predicted"/>